<dbReference type="Pfam" id="PF00271">
    <property type="entry name" value="Helicase_C"/>
    <property type="match status" value="1"/>
</dbReference>
<dbReference type="AlphaFoldDB" id="A0A3L6RB78"/>
<evidence type="ECO:0000256" key="4">
    <source>
        <dbReference type="ARBA" id="ARBA00022840"/>
    </source>
</evidence>
<dbReference type="PANTHER" id="PTHR47959">
    <property type="entry name" value="ATP-DEPENDENT RNA HELICASE RHLE-RELATED"/>
    <property type="match status" value="1"/>
</dbReference>
<dbReference type="STRING" id="4540.A0A3L6RB78"/>
<dbReference type="InterPro" id="IPR014014">
    <property type="entry name" value="RNA_helicase_DEAD_Q_motif"/>
</dbReference>
<feature type="compositionally biased region" description="Basic and acidic residues" evidence="8">
    <location>
        <begin position="583"/>
        <end position="601"/>
    </location>
</feature>
<proteinExistence type="inferred from homology"/>
<dbReference type="CDD" id="cd18787">
    <property type="entry name" value="SF2_C_DEAD"/>
    <property type="match status" value="1"/>
</dbReference>
<evidence type="ECO:0000256" key="8">
    <source>
        <dbReference type="SAM" id="MobiDB-lite"/>
    </source>
</evidence>
<evidence type="ECO:0008006" key="14">
    <source>
        <dbReference type="Google" id="ProtNLM"/>
    </source>
</evidence>
<dbReference type="InterPro" id="IPR001650">
    <property type="entry name" value="Helicase_C-like"/>
</dbReference>
<evidence type="ECO:0000259" key="9">
    <source>
        <dbReference type="PROSITE" id="PS51192"/>
    </source>
</evidence>
<dbReference type="Proteomes" id="UP000275267">
    <property type="component" value="Unassembled WGS sequence"/>
</dbReference>
<dbReference type="InterPro" id="IPR050079">
    <property type="entry name" value="DEAD_box_RNA_helicase"/>
</dbReference>
<gene>
    <name evidence="12" type="ORF">C2845_PM06G28780</name>
</gene>
<evidence type="ECO:0000256" key="7">
    <source>
        <dbReference type="SAM" id="Coils"/>
    </source>
</evidence>
<feature type="coiled-coil region" evidence="7">
    <location>
        <begin position="516"/>
        <end position="543"/>
    </location>
</feature>
<feature type="domain" description="DEAD-box RNA helicase Q" evidence="11">
    <location>
        <begin position="180"/>
        <end position="208"/>
    </location>
</feature>
<evidence type="ECO:0000313" key="12">
    <source>
        <dbReference type="EMBL" id="RLM99873.1"/>
    </source>
</evidence>
<feature type="compositionally biased region" description="Acidic residues" evidence="8">
    <location>
        <begin position="616"/>
        <end position="626"/>
    </location>
</feature>
<comment type="caution">
    <text evidence="12">The sequence shown here is derived from an EMBL/GenBank/DDBJ whole genome shotgun (WGS) entry which is preliminary data.</text>
</comment>
<feature type="short sequence motif" description="Q motif" evidence="5">
    <location>
        <begin position="180"/>
        <end position="208"/>
    </location>
</feature>
<keyword evidence="13" id="KW-1185">Reference proteome</keyword>
<dbReference type="InterPro" id="IPR000629">
    <property type="entry name" value="RNA-helicase_DEAD-box_CS"/>
</dbReference>
<protein>
    <recommendedName>
        <fullName evidence="14">DEAD-box ATP-dependent RNA helicase 28</fullName>
    </recommendedName>
</protein>
<dbReference type="PROSITE" id="PS51195">
    <property type="entry name" value="Q_MOTIF"/>
    <property type="match status" value="1"/>
</dbReference>
<dbReference type="Pfam" id="PF00270">
    <property type="entry name" value="DEAD"/>
    <property type="match status" value="1"/>
</dbReference>
<dbReference type="InterPro" id="IPR014001">
    <property type="entry name" value="Helicase_ATP-bd"/>
</dbReference>
<evidence type="ECO:0000259" key="11">
    <source>
        <dbReference type="PROSITE" id="PS51195"/>
    </source>
</evidence>
<dbReference type="GO" id="GO:0003676">
    <property type="term" value="F:nucleic acid binding"/>
    <property type="evidence" value="ECO:0007669"/>
    <property type="project" value="InterPro"/>
</dbReference>
<dbReference type="PROSITE" id="PS00039">
    <property type="entry name" value="DEAD_ATP_HELICASE"/>
    <property type="match status" value="1"/>
</dbReference>
<keyword evidence="4 6" id="KW-0067">ATP-binding</keyword>
<dbReference type="GO" id="GO:0003724">
    <property type="term" value="F:RNA helicase activity"/>
    <property type="evidence" value="ECO:0007669"/>
    <property type="project" value="InterPro"/>
</dbReference>
<dbReference type="PANTHER" id="PTHR47959:SF14">
    <property type="entry name" value="DEAD-BOX ATP-DEPENDENT RNA HELICASE 28"/>
    <property type="match status" value="1"/>
</dbReference>
<evidence type="ECO:0000259" key="10">
    <source>
        <dbReference type="PROSITE" id="PS51194"/>
    </source>
</evidence>
<dbReference type="GO" id="GO:0005829">
    <property type="term" value="C:cytosol"/>
    <property type="evidence" value="ECO:0007669"/>
    <property type="project" value="TreeGrafter"/>
</dbReference>
<dbReference type="SMART" id="SM00490">
    <property type="entry name" value="HELICc"/>
    <property type="match status" value="1"/>
</dbReference>
<evidence type="ECO:0000256" key="2">
    <source>
        <dbReference type="ARBA" id="ARBA00022801"/>
    </source>
</evidence>
<feature type="domain" description="Helicase C-terminal" evidence="10">
    <location>
        <begin position="353"/>
        <end position="497"/>
    </location>
</feature>
<keyword evidence="3 6" id="KW-0347">Helicase</keyword>
<keyword evidence="2 6" id="KW-0378">Hydrolase</keyword>
<dbReference type="PROSITE" id="PS51192">
    <property type="entry name" value="HELICASE_ATP_BIND_1"/>
    <property type="match status" value="1"/>
</dbReference>
<evidence type="ECO:0000313" key="13">
    <source>
        <dbReference type="Proteomes" id="UP000275267"/>
    </source>
</evidence>
<evidence type="ECO:0000256" key="5">
    <source>
        <dbReference type="PROSITE-ProRule" id="PRU00552"/>
    </source>
</evidence>
<feature type="compositionally biased region" description="Basic and acidic residues" evidence="8">
    <location>
        <begin position="666"/>
        <end position="699"/>
    </location>
</feature>
<dbReference type="SUPFAM" id="SSF52540">
    <property type="entry name" value="P-loop containing nucleoside triphosphate hydrolases"/>
    <property type="match status" value="2"/>
</dbReference>
<dbReference type="GO" id="GO:0005524">
    <property type="term" value="F:ATP binding"/>
    <property type="evidence" value="ECO:0007669"/>
    <property type="project" value="UniProtKB-KW"/>
</dbReference>
<feature type="compositionally biased region" description="Acidic residues" evidence="8">
    <location>
        <begin position="70"/>
        <end position="154"/>
    </location>
</feature>
<dbReference type="Gene3D" id="3.40.50.300">
    <property type="entry name" value="P-loop containing nucleotide triphosphate hydrolases"/>
    <property type="match status" value="3"/>
</dbReference>
<dbReference type="InterPro" id="IPR027417">
    <property type="entry name" value="P-loop_NTPase"/>
</dbReference>
<dbReference type="SMART" id="SM00487">
    <property type="entry name" value="DEXDc"/>
    <property type="match status" value="1"/>
</dbReference>
<dbReference type="InterPro" id="IPR011545">
    <property type="entry name" value="DEAD/DEAH_box_helicase_dom"/>
</dbReference>
<evidence type="ECO:0000256" key="1">
    <source>
        <dbReference type="ARBA" id="ARBA00022741"/>
    </source>
</evidence>
<evidence type="ECO:0000256" key="6">
    <source>
        <dbReference type="RuleBase" id="RU000492"/>
    </source>
</evidence>
<name>A0A3L6RB78_PANMI</name>
<organism evidence="12 13">
    <name type="scientific">Panicum miliaceum</name>
    <name type="common">Proso millet</name>
    <name type="synonym">Broomcorn millet</name>
    <dbReference type="NCBI Taxonomy" id="4540"/>
    <lineage>
        <taxon>Eukaryota</taxon>
        <taxon>Viridiplantae</taxon>
        <taxon>Streptophyta</taxon>
        <taxon>Embryophyta</taxon>
        <taxon>Tracheophyta</taxon>
        <taxon>Spermatophyta</taxon>
        <taxon>Magnoliopsida</taxon>
        <taxon>Liliopsida</taxon>
        <taxon>Poales</taxon>
        <taxon>Poaceae</taxon>
        <taxon>PACMAD clade</taxon>
        <taxon>Panicoideae</taxon>
        <taxon>Panicodae</taxon>
        <taxon>Paniceae</taxon>
        <taxon>Panicinae</taxon>
        <taxon>Panicum</taxon>
        <taxon>Panicum sect. Panicum</taxon>
    </lineage>
</organism>
<comment type="similarity">
    <text evidence="6">Belongs to the DEAD box helicase family.</text>
</comment>
<feature type="region of interest" description="Disordered" evidence="8">
    <location>
        <begin position="1"/>
        <end position="167"/>
    </location>
</feature>
<keyword evidence="1 6" id="KW-0547">Nucleotide-binding</keyword>
<keyword evidence="7" id="KW-0175">Coiled coil</keyword>
<accession>A0A3L6RB78</accession>
<dbReference type="EMBL" id="PQIB02000009">
    <property type="protein sequence ID" value="RLM99873.1"/>
    <property type="molecule type" value="Genomic_DNA"/>
</dbReference>
<feature type="compositionally biased region" description="Basic residues" evidence="8">
    <location>
        <begin position="710"/>
        <end position="728"/>
    </location>
</feature>
<feature type="region of interest" description="Disordered" evidence="8">
    <location>
        <begin position="565"/>
        <end position="728"/>
    </location>
</feature>
<evidence type="ECO:0000256" key="3">
    <source>
        <dbReference type="ARBA" id="ARBA00022806"/>
    </source>
</evidence>
<sequence>MDPSFRFDPDGSDDEAAAAPAARRKPAQSPWEFSSYAESVAAEHARRRTTSIDEKISQLRKGRGKPVLSDDSEGGSGEDDSDEEEVEGESGDEEDELEESEDEEEVERSGDDDDDEEVEGSGDEEAGSEGEGEEEEGEQGEEEEEGADEEEDTAEQNGTSGTVDPSKFFASSEGASFHANSFLELNLSRPLIRACEALGYQKPTPIQAACIPLALTGRDICGSAITGSGKVQEVALRSMPDIVVATPGRIIDHVRNSLSVGLEDLAVVILDEADRLLELGFSAEIQELIRMCPKRRQTMLFSATMTEEIDELVKLSLNKPVRLEADPSLKRPATLTEEFVRIRRARESNQEAVLLALCLKTFKQNVIIFSGTKLSAHRLKIIFGLSGLKAAELHGNLTQAQRLEALELFKKQETDFLIATDIAARGIDIVGVRTVINFSCPRDVKTYLHRVGRTARAGREGYAVTFVTDDDRSLLKAIAKKAGSQLKSRIIAEKPVADCAKLIEELEDQISTIFREEREEMEVRKAEMELAKLENMMAHKDDIYSRPKRTWFATEREKKLLAKAAKDSLDQGKSTSGVISAKQAEDLRLKEKRRRENEKNLPRKKRRRLEAQREMLEDDEEDDEEAKENNKGGKKAKKGQSLVDVAYRKAKSMKGASRRGPGAGKGKNEKNARQHSEKGPTRQEEMHDLFQNDMSEWKQGRALKKNNNFAHKKSKNAFKSKARYKRRK</sequence>
<dbReference type="PROSITE" id="PS51194">
    <property type="entry name" value="HELICASE_CTER"/>
    <property type="match status" value="1"/>
</dbReference>
<reference evidence="13" key="1">
    <citation type="journal article" date="2019" name="Nat. Commun.">
        <title>The genome of broomcorn millet.</title>
        <authorList>
            <person name="Zou C."/>
            <person name="Miki D."/>
            <person name="Li D."/>
            <person name="Tang Q."/>
            <person name="Xiao L."/>
            <person name="Rajput S."/>
            <person name="Deng P."/>
            <person name="Jia W."/>
            <person name="Huang R."/>
            <person name="Zhang M."/>
            <person name="Sun Y."/>
            <person name="Hu J."/>
            <person name="Fu X."/>
            <person name="Schnable P.S."/>
            <person name="Li F."/>
            <person name="Zhang H."/>
            <person name="Feng B."/>
            <person name="Zhu X."/>
            <person name="Liu R."/>
            <person name="Schnable J.C."/>
            <person name="Zhu J.-K."/>
            <person name="Zhang H."/>
        </authorList>
    </citation>
    <scope>NUCLEOTIDE SEQUENCE [LARGE SCALE GENOMIC DNA]</scope>
</reference>
<feature type="domain" description="Helicase ATP-binding" evidence="9">
    <location>
        <begin position="230"/>
        <end position="323"/>
    </location>
</feature>
<dbReference type="OrthoDB" id="10259843at2759"/>
<dbReference type="GO" id="GO:0016787">
    <property type="term" value="F:hydrolase activity"/>
    <property type="evidence" value="ECO:0007669"/>
    <property type="project" value="UniProtKB-KW"/>
</dbReference>